<dbReference type="InterPro" id="IPR050351">
    <property type="entry name" value="BphY/WalK/GraS-like"/>
</dbReference>
<keyword evidence="5 11" id="KW-0808">Transferase</keyword>
<dbReference type="EC" id="2.7.13.3" evidence="3"/>
<keyword evidence="8" id="KW-0175">Coiled coil</keyword>
<evidence type="ECO:0000256" key="3">
    <source>
        <dbReference type="ARBA" id="ARBA00012438"/>
    </source>
</evidence>
<evidence type="ECO:0000256" key="6">
    <source>
        <dbReference type="ARBA" id="ARBA00022777"/>
    </source>
</evidence>
<evidence type="ECO:0000256" key="2">
    <source>
        <dbReference type="ARBA" id="ARBA00004370"/>
    </source>
</evidence>
<dbReference type="InterPro" id="IPR005467">
    <property type="entry name" value="His_kinase_dom"/>
</dbReference>
<organism evidence="11 12">
    <name type="scientific">Coprococcus comes</name>
    <dbReference type="NCBI Taxonomy" id="410072"/>
    <lineage>
        <taxon>Bacteria</taxon>
        <taxon>Bacillati</taxon>
        <taxon>Bacillota</taxon>
        <taxon>Clostridia</taxon>
        <taxon>Lachnospirales</taxon>
        <taxon>Lachnospiraceae</taxon>
        <taxon>Coprococcus</taxon>
    </lineage>
</organism>
<dbReference type="InterPro" id="IPR003594">
    <property type="entry name" value="HATPase_dom"/>
</dbReference>
<dbReference type="SUPFAM" id="SSF47384">
    <property type="entry name" value="Homodimeric domain of signal transducing histidine kinase"/>
    <property type="match status" value="1"/>
</dbReference>
<gene>
    <name evidence="11" type="primary">phoR_2</name>
    <name evidence="11" type="ORF">ERS852481_00175</name>
</gene>
<dbReference type="PANTHER" id="PTHR45453">
    <property type="entry name" value="PHOSPHATE REGULON SENSOR PROTEIN PHOR"/>
    <property type="match status" value="1"/>
</dbReference>
<dbReference type="InterPro" id="IPR004358">
    <property type="entry name" value="Sig_transdc_His_kin-like_C"/>
</dbReference>
<dbReference type="FunFam" id="3.30.565.10:FF:000006">
    <property type="entry name" value="Sensor histidine kinase WalK"/>
    <property type="match status" value="1"/>
</dbReference>
<dbReference type="Pfam" id="PF00512">
    <property type="entry name" value="HisKA"/>
    <property type="match status" value="1"/>
</dbReference>
<accession>A0A173WY88</accession>
<dbReference type="SMART" id="SM00388">
    <property type="entry name" value="HisKA"/>
    <property type="match status" value="1"/>
</dbReference>
<keyword evidence="4" id="KW-0597">Phosphoprotein</keyword>
<feature type="coiled-coil region" evidence="8">
    <location>
        <begin position="103"/>
        <end position="134"/>
    </location>
</feature>
<dbReference type="STRING" id="410072.ERS852525_01538"/>
<evidence type="ECO:0000256" key="7">
    <source>
        <dbReference type="ARBA" id="ARBA00023012"/>
    </source>
</evidence>
<protein>
    <recommendedName>
        <fullName evidence="3">histidine kinase</fullName>
        <ecNumber evidence="3">2.7.13.3</ecNumber>
    </recommendedName>
</protein>
<dbReference type="Gene3D" id="1.10.287.130">
    <property type="match status" value="1"/>
</dbReference>
<dbReference type="GO" id="GO:0004721">
    <property type="term" value="F:phosphoprotein phosphatase activity"/>
    <property type="evidence" value="ECO:0007669"/>
    <property type="project" value="TreeGrafter"/>
</dbReference>
<keyword evidence="7" id="KW-0902">Two-component regulatory system</keyword>
<name>A0A173WY88_9FIRM</name>
<dbReference type="EMBL" id="CYZK01000001">
    <property type="protein sequence ID" value="CUN44549.1"/>
    <property type="molecule type" value="Genomic_DNA"/>
</dbReference>
<evidence type="ECO:0000259" key="10">
    <source>
        <dbReference type="PROSITE" id="PS50109"/>
    </source>
</evidence>
<keyword evidence="9" id="KW-1133">Transmembrane helix</keyword>
<evidence type="ECO:0000256" key="8">
    <source>
        <dbReference type="SAM" id="Coils"/>
    </source>
</evidence>
<keyword evidence="6" id="KW-0418">Kinase</keyword>
<proteinExistence type="predicted"/>
<dbReference type="Pfam" id="PF02518">
    <property type="entry name" value="HATPase_c"/>
    <property type="match status" value="1"/>
</dbReference>
<dbReference type="InterPro" id="IPR036097">
    <property type="entry name" value="HisK_dim/P_sf"/>
</dbReference>
<dbReference type="GO" id="GO:0016036">
    <property type="term" value="P:cellular response to phosphate starvation"/>
    <property type="evidence" value="ECO:0007669"/>
    <property type="project" value="TreeGrafter"/>
</dbReference>
<dbReference type="PROSITE" id="PS50109">
    <property type="entry name" value="HIS_KIN"/>
    <property type="match status" value="1"/>
</dbReference>
<feature type="transmembrane region" description="Helical" evidence="9">
    <location>
        <begin position="39"/>
        <end position="61"/>
    </location>
</feature>
<dbReference type="GO" id="GO:0000155">
    <property type="term" value="F:phosphorelay sensor kinase activity"/>
    <property type="evidence" value="ECO:0007669"/>
    <property type="project" value="InterPro"/>
</dbReference>
<dbReference type="PANTHER" id="PTHR45453:SF1">
    <property type="entry name" value="PHOSPHATE REGULON SENSOR PROTEIN PHOR"/>
    <property type="match status" value="1"/>
</dbReference>
<evidence type="ECO:0000256" key="4">
    <source>
        <dbReference type="ARBA" id="ARBA00022553"/>
    </source>
</evidence>
<feature type="transmembrane region" description="Helical" evidence="9">
    <location>
        <begin position="12"/>
        <end position="33"/>
    </location>
</feature>
<dbReference type="AlphaFoldDB" id="A0A173WY88"/>
<dbReference type="Proteomes" id="UP000095362">
    <property type="component" value="Unassembled WGS sequence"/>
</dbReference>
<dbReference type="InterPro" id="IPR036890">
    <property type="entry name" value="HATPase_C_sf"/>
</dbReference>
<dbReference type="SMART" id="SM00387">
    <property type="entry name" value="HATPase_c"/>
    <property type="match status" value="1"/>
</dbReference>
<dbReference type="InterPro" id="IPR003661">
    <property type="entry name" value="HisK_dim/P_dom"/>
</dbReference>
<dbReference type="PRINTS" id="PR00344">
    <property type="entry name" value="BCTRLSENSOR"/>
</dbReference>
<dbReference type="SUPFAM" id="SSF55874">
    <property type="entry name" value="ATPase domain of HSP90 chaperone/DNA topoisomerase II/histidine kinase"/>
    <property type="match status" value="1"/>
</dbReference>
<dbReference type="Gene3D" id="3.30.565.10">
    <property type="entry name" value="Histidine kinase-like ATPase, C-terminal domain"/>
    <property type="match status" value="1"/>
</dbReference>
<keyword evidence="9" id="KW-0812">Transmembrane</keyword>
<evidence type="ECO:0000256" key="1">
    <source>
        <dbReference type="ARBA" id="ARBA00000085"/>
    </source>
</evidence>
<dbReference type="PaxDb" id="410072-ERS852525_01538"/>
<sequence length="342" mass="38866">MIGKKTSVKKMFFWLTAGMVLSMTAIILISFFLTKNIAVLWVGLALTVCAALWMLFMVQLLGMRLSNFTSELCQILDDMMNRSQEPENVSDRETIFARIHHRLVRLYNILQESNRKVEAERQELQSLVSDISHQVRTPVSNMKMIVDTLLTKSLEEQEQNEFLKSVRGQISKLDFLIQALVKTSRLETGVIQLEKEDHFIYDTLAQAMSGIVYSAEQKKIHVSVECPEDVRVSHDSKWTEEAIFNLLDNAVKYTPTGGSVHVSVAQWEMYVEIKVSDTGKGISESNQASIFKRFYREEEIHNQPGVGIGLYLTREIVTQQGGYVTVESQVGKGSAFSIFLPR</sequence>
<keyword evidence="9" id="KW-0472">Membrane</keyword>
<reference evidence="11 12" key="1">
    <citation type="submission" date="2015-09" db="EMBL/GenBank/DDBJ databases">
        <authorList>
            <consortium name="Pathogen Informatics"/>
        </authorList>
    </citation>
    <scope>NUCLEOTIDE SEQUENCE [LARGE SCALE GENOMIC DNA]</scope>
    <source>
        <strain evidence="11 12">2789STDY5834866</strain>
    </source>
</reference>
<dbReference type="RefSeq" id="WP_055260394.1">
    <property type="nucleotide sequence ID" value="NZ_CYZK01000001.1"/>
</dbReference>
<evidence type="ECO:0000256" key="5">
    <source>
        <dbReference type="ARBA" id="ARBA00022679"/>
    </source>
</evidence>
<evidence type="ECO:0000256" key="9">
    <source>
        <dbReference type="SAM" id="Phobius"/>
    </source>
</evidence>
<dbReference type="CDD" id="cd00082">
    <property type="entry name" value="HisKA"/>
    <property type="match status" value="1"/>
</dbReference>
<dbReference type="GO" id="GO:0005886">
    <property type="term" value="C:plasma membrane"/>
    <property type="evidence" value="ECO:0007669"/>
    <property type="project" value="TreeGrafter"/>
</dbReference>
<feature type="domain" description="Histidine kinase" evidence="10">
    <location>
        <begin position="130"/>
        <end position="342"/>
    </location>
</feature>
<evidence type="ECO:0000313" key="11">
    <source>
        <dbReference type="EMBL" id="CUN44549.1"/>
    </source>
</evidence>
<comment type="catalytic activity">
    <reaction evidence="1">
        <text>ATP + protein L-histidine = ADP + protein N-phospho-L-histidine.</text>
        <dbReference type="EC" id="2.7.13.3"/>
    </reaction>
</comment>
<evidence type="ECO:0000313" key="12">
    <source>
        <dbReference type="Proteomes" id="UP000095362"/>
    </source>
</evidence>
<comment type="subcellular location">
    <subcellularLocation>
        <location evidence="2">Membrane</location>
    </subcellularLocation>
</comment>